<dbReference type="AlphaFoldDB" id="A0AAD9IHR3"/>
<reference evidence="4" key="1">
    <citation type="submission" date="2021-01" db="EMBL/GenBank/DDBJ databases">
        <authorList>
            <person name="Eckstrom K.M.E."/>
        </authorList>
    </citation>
    <scope>NUCLEOTIDE SEQUENCE</scope>
    <source>
        <strain evidence="4">UVCC 0001</strain>
    </source>
</reference>
<evidence type="ECO:0000256" key="2">
    <source>
        <dbReference type="SAM" id="MobiDB-lite"/>
    </source>
</evidence>
<evidence type="ECO:0000256" key="1">
    <source>
        <dbReference type="SAM" id="Coils"/>
    </source>
</evidence>
<feature type="region of interest" description="Disordered" evidence="2">
    <location>
        <begin position="213"/>
        <end position="272"/>
    </location>
</feature>
<evidence type="ECO:0000259" key="3">
    <source>
        <dbReference type="Pfam" id="PF01764"/>
    </source>
</evidence>
<dbReference type="Proteomes" id="UP001255856">
    <property type="component" value="Unassembled WGS sequence"/>
</dbReference>
<organism evidence="4 5">
    <name type="scientific">Prototheca wickerhamii</name>
    <dbReference type="NCBI Taxonomy" id="3111"/>
    <lineage>
        <taxon>Eukaryota</taxon>
        <taxon>Viridiplantae</taxon>
        <taxon>Chlorophyta</taxon>
        <taxon>core chlorophytes</taxon>
        <taxon>Trebouxiophyceae</taxon>
        <taxon>Chlorellales</taxon>
        <taxon>Chlorellaceae</taxon>
        <taxon>Prototheca</taxon>
    </lineage>
</organism>
<dbReference type="GO" id="GO:0006629">
    <property type="term" value="P:lipid metabolic process"/>
    <property type="evidence" value="ECO:0007669"/>
    <property type="project" value="InterPro"/>
</dbReference>
<proteinExistence type="predicted"/>
<protein>
    <recommendedName>
        <fullName evidence="3">Fungal lipase-type domain-containing protein</fullName>
    </recommendedName>
</protein>
<sequence>MIAGQYWCKHLLWCLRKAYVGQSVLLASASFEAYFGLAKEVSLPDETVTGARTTYVDRDFVRDQYQGLVEVRLLSVTGLEDSAQSWLGRQVYGSLQLGVRQLAKAAVESETSWTENLRALAARADFSAAWGQGSKDGDEAPEPEDEMPFRAATQRRLIYLRSRDSVPALHIAIKRGGFGLDPELLATGQLEIGNLMDGQQHCIELALERPKEDDEEALVEETEGGAAKGAGSKQKRKKRKKRRSEAGAGAGPSLEETAPPLSDPPSPPPAATVSLRFIPFKEILEHRSEATLSALFGQPSESFETNPWKALLDTASGPTAEQAPLRPLCFIDQPDTDTQVWVFANLERRILCFAFRGTEQDSWRDMLTDISMAPAPVEPDKIPTLPSHRGLGATPPSSSLLRDLKRQLKAARSQLEKLTDAAEPAKAEAEAEARPWVHQGFLTAYDSVRSALMEVAEMCVGGREPKSRASAGRGARSWRILVTGHSLGGALATLGAYDLALHRWPAHTAPPRLTMYNYGSPRYNRLVPDSWRVVNNKDAVSSIPRLMGYCHVGHAVRLLGRGRVEVQRDSSLAQGEGVAMPDLLPALAGMLAVSAPELKARALALTAAAAQRLWEDEVAAWRALLNRDAISEHFEEYYLEALKLCLAEHLKHDKGGKE</sequence>
<feature type="coiled-coil region" evidence="1">
    <location>
        <begin position="401"/>
        <end position="428"/>
    </location>
</feature>
<evidence type="ECO:0000313" key="4">
    <source>
        <dbReference type="EMBL" id="KAK2078711.1"/>
    </source>
</evidence>
<feature type="compositionally biased region" description="Pro residues" evidence="2">
    <location>
        <begin position="261"/>
        <end position="270"/>
    </location>
</feature>
<dbReference type="PANTHER" id="PTHR47759">
    <property type="entry name" value="OS04G0509100 PROTEIN"/>
    <property type="match status" value="1"/>
</dbReference>
<dbReference type="PANTHER" id="PTHR47759:SF2">
    <property type="entry name" value="TRIGLYCERIDE LIPASE"/>
    <property type="match status" value="1"/>
</dbReference>
<dbReference type="Gene3D" id="3.40.50.1820">
    <property type="entry name" value="alpha/beta hydrolase"/>
    <property type="match status" value="1"/>
</dbReference>
<gene>
    <name evidence="4" type="ORF">QBZ16_003551</name>
</gene>
<dbReference type="InterPro" id="IPR002921">
    <property type="entry name" value="Fungal_lipase-type"/>
</dbReference>
<feature type="compositionally biased region" description="Acidic residues" evidence="2">
    <location>
        <begin position="213"/>
        <end position="223"/>
    </location>
</feature>
<dbReference type="Pfam" id="PF01764">
    <property type="entry name" value="Lipase_3"/>
    <property type="match status" value="1"/>
</dbReference>
<dbReference type="CDD" id="cd00519">
    <property type="entry name" value="Lipase_3"/>
    <property type="match status" value="1"/>
</dbReference>
<dbReference type="SUPFAM" id="SSF53474">
    <property type="entry name" value="alpha/beta-Hydrolases"/>
    <property type="match status" value="1"/>
</dbReference>
<feature type="compositionally biased region" description="Basic residues" evidence="2">
    <location>
        <begin position="233"/>
        <end position="243"/>
    </location>
</feature>
<dbReference type="InterPro" id="IPR029058">
    <property type="entry name" value="AB_hydrolase_fold"/>
</dbReference>
<dbReference type="EMBL" id="JASFZW010000004">
    <property type="protein sequence ID" value="KAK2078711.1"/>
    <property type="molecule type" value="Genomic_DNA"/>
</dbReference>
<accession>A0AAD9IHR3</accession>
<evidence type="ECO:0000313" key="5">
    <source>
        <dbReference type="Proteomes" id="UP001255856"/>
    </source>
</evidence>
<keyword evidence="1" id="KW-0175">Coiled coil</keyword>
<comment type="caution">
    <text evidence="4">The sequence shown here is derived from an EMBL/GenBank/DDBJ whole genome shotgun (WGS) entry which is preliminary data.</text>
</comment>
<feature type="domain" description="Fungal lipase-type" evidence="3">
    <location>
        <begin position="418"/>
        <end position="545"/>
    </location>
</feature>
<keyword evidence="5" id="KW-1185">Reference proteome</keyword>
<name>A0AAD9IHR3_PROWI</name>